<name>A0AAV4NTJ5_CAEEX</name>
<evidence type="ECO:0000313" key="2">
    <source>
        <dbReference type="Proteomes" id="UP001054945"/>
    </source>
</evidence>
<dbReference type="Proteomes" id="UP001054945">
    <property type="component" value="Unassembled WGS sequence"/>
</dbReference>
<reference evidence="1 2" key="1">
    <citation type="submission" date="2021-06" db="EMBL/GenBank/DDBJ databases">
        <title>Caerostris extrusa draft genome.</title>
        <authorList>
            <person name="Kono N."/>
            <person name="Arakawa K."/>
        </authorList>
    </citation>
    <scope>NUCLEOTIDE SEQUENCE [LARGE SCALE GENOMIC DNA]</scope>
</reference>
<evidence type="ECO:0000313" key="1">
    <source>
        <dbReference type="EMBL" id="GIX88187.1"/>
    </source>
</evidence>
<organism evidence="1 2">
    <name type="scientific">Caerostris extrusa</name>
    <name type="common">Bark spider</name>
    <name type="synonym">Caerostris bankana</name>
    <dbReference type="NCBI Taxonomy" id="172846"/>
    <lineage>
        <taxon>Eukaryota</taxon>
        <taxon>Metazoa</taxon>
        <taxon>Ecdysozoa</taxon>
        <taxon>Arthropoda</taxon>
        <taxon>Chelicerata</taxon>
        <taxon>Arachnida</taxon>
        <taxon>Araneae</taxon>
        <taxon>Araneomorphae</taxon>
        <taxon>Entelegynae</taxon>
        <taxon>Araneoidea</taxon>
        <taxon>Araneidae</taxon>
        <taxon>Caerostris</taxon>
    </lineage>
</organism>
<accession>A0AAV4NTJ5</accession>
<protein>
    <submittedName>
        <fullName evidence="1">DNA-binding protein Rfx5</fullName>
    </submittedName>
</protein>
<sequence>MLQNLDNYYLSPSLEDSIPKSHPTTPILNQVFSFPLLNSSQDNSSTVLADDLLSRDKALGSSMSMDWASLESAGEVEMSSARRNLAQPPGSTP</sequence>
<dbReference type="EMBL" id="BPLR01021303">
    <property type="protein sequence ID" value="GIX88187.1"/>
    <property type="molecule type" value="Genomic_DNA"/>
</dbReference>
<keyword evidence="1" id="KW-0238">DNA-binding</keyword>
<comment type="caution">
    <text evidence="1">The sequence shown here is derived from an EMBL/GenBank/DDBJ whole genome shotgun (WGS) entry which is preliminary data.</text>
</comment>
<keyword evidence="2" id="KW-1185">Reference proteome</keyword>
<proteinExistence type="predicted"/>
<gene>
    <name evidence="1" type="primary">Rfx5</name>
    <name evidence="1" type="ORF">CEXT_757261</name>
</gene>
<dbReference type="AlphaFoldDB" id="A0AAV4NTJ5"/>
<dbReference type="GO" id="GO:0003677">
    <property type="term" value="F:DNA binding"/>
    <property type="evidence" value="ECO:0007669"/>
    <property type="project" value="UniProtKB-KW"/>
</dbReference>